<dbReference type="EMBL" id="JASBAO010000001">
    <property type="protein sequence ID" value="MDI2091790.1"/>
    <property type="molecule type" value="Genomic_DNA"/>
</dbReference>
<evidence type="ECO:0000313" key="3">
    <source>
        <dbReference type="Proteomes" id="UP001431634"/>
    </source>
</evidence>
<gene>
    <name evidence="2" type="ORF">QJV27_10485</name>
</gene>
<dbReference type="Proteomes" id="UP001431634">
    <property type="component" value="Unassembled WGS sequence"/>
</dbReference>
<proteinExistence type="predicted"/>
<evidence type="ECO:0000256" key="1">
    <source>
        <dbReference type="SAM" id="SignalP"/>
    </source>
</evidence>
<accession>A0ABT6Q3T4</accession>
<dbReference type="InterPro" id="IPR042245">
    <property type="entry name" value="Tgt2/MlaC_sf"/>
</dbReference>
<protein>
    <submittedName>
        <fullName evidence="2">ABC transporter substrate-binding protein</fullName>
    </submittedName>
</protein>
<organism evidence="2 3">
    <name type="scientific">Commensalibacter oyaizuii</name>
    <dbReference type="NCBI Taxonomy" id="3043873"/>
    <lineage>
        <taxon>Bacteria</taxon>
        <taxon>Pseudomonadati</taxon>
        <taxon>Pseudomonadota</taxon>
        <taxon>Alphaproteobacteria</taxon>
        <taxon>Acetobacterales</taxon>
        <taxon>Acetobacteraceae</taxon>
    </lineage>
</organism>
<feature type="chain" id="PRO_5046587272" evidence="1">
    <location>
        <begin position="22"/>
        <end position="217"/>
    </location>
</feature>
<sequence length="217" mass="24171">MKTYSYRFLLSAFAVSGLLLSGNITSLSPFYAPAALAQSSYNDGQLRQWLQNTGNRMVSIVNSNLSKKEQKAKFLTILNNDVDVDTIAKFCLGRFWRVATPEQQKQYVQLFHQVLINSITSRLGEYKGVSFEIGKISTIENGRKSIETILHRPKQPDISIQWILSTESGSPKVVDIIGENASLSVTQRGDYTSFIARHGNSVDALITALKKQIANHS</sequence>
<dbReference type="PANTHER" id="PTHR36573">
    <property type="entry name" value="INTERMEMBRANE PHOSPHOLIPID TRANSPORT SYSTEM BINDING PROTEIN MLAC"/>
    <property type="match status" value="1"/>
</dbReference>
<dbReference type="PANTHER" id="PTHR36573:SF1">
    <property type="entry name" value="INTERMEMBRANE PHOSPHOLIPID TRANSPORT SYSTEM BINDING PROTEIN MLAC"/>
    <property type="match status" value="1"/>
</dbReference>
<dbReference type="Pfam" id="PF05494">
    <property type="entry name" value="MlaC"/>
    <property type="match status" value="1"/>
</dbReference>
<comment type="caution">
    <text evidence="2">The sequence shown here is derived from an EMBL/GenBank/DDBJ whole genome shotgun (WGS) entry which is preliminary data.</text>
</comment>
<dbReference type="Gene3D" id="3.10.450.710">
    <property type="entry name" value="Tgt2/MlaC"/>
    <property type="match status" value="1"/>
</dbReference>
<evidence type="ECO:0000313" key="2">
    <source>
        <dbReference type="EMBL" id="MDI2091790.1"/>
    </source>
</evidence>
<keyword evidence="3" id="KW-1185">Reference proteome</keyword>
<dbReference type="RefSeq" id="WP_281448875.1">
    <property type="nucleotide sequence ID" value="NZ_JASBAO010000001.1"/>
</dbReference>
<dbReference type="InterPro" id="IPR008869">
    <property type="entry name" value="MlaC/ttg2D"/>
</dbReference>
<name>A0ABT6Q3T4_9PROT</name>
<feature type="signal peptide" evidence="1">
    <location>
        <begin position="1"/>
        <end position="21"/>
    </location>
</feature>
<reference evidence="2" key="1">
    <citation type="submission" date="2023-05" db="EMBL/GenBank/DDBJ databases">
        <title>Whole genome sequence of Commensalibacter sp.</title>
        <authorList>
            <person name="Charoenyingcharoen P."/>
            <person name="Yukphan P."/>
        </authorList>
    </citation>
    <scope>NUCLEOTIDE SEQUENCE</scope>
    <source>
        <strain evidence="2">TBRC 16381</strain>
    </source>
</reference>
<keyword evidence="1" id="KW-0732">Signal</keyword>